<sequence>MLRQRQNLTLFSLSLALALSPLVTALTLTSPSPNMQINPSLPLTITWTSTPSDPSTISLLLIHSSGNIDNLATDIPTSSGSYTVPAWWVLDYGIGYELQAQAGSGGDVVATVSGLSLGGGVGEITTDATGGLSFVSDVGIATASQDGPASVTGSDLVTILSGSGSGSAEATGSAEASGAEETGSVASTTTATATSGEASETTTTSTESESGSASRTESAAATSSSAGGGAASALRVTVGGVLGAAALALMA</sequence>
<accession>W2S3N3</accession>
<reference evidence="5 6" key="1">
    <citation type="submission" date="2013-03" db="EMBL/GenBank/DDBJ databases">
        <title>The Genome Sequence of Phialophora europaea CBS 101466.</title>
        <authorList>
            <consortium name="The Broad Institute Genomics Platform"/>
            <person name="Cuomo C."/>
            <person name="de Hoog S."/>
            <person name="Gorbushina A."/>
            <person name="Walker B."/>
            <person name="Young S.K."/>
            <person name="Zeng Q."/>
            <person name="Gargeya S."/>
            <person name="Fitzgerald M."/>
            <person name="Haas B."/>
            <person name="Abouelleil A."/>
            <person name="Allen A.W."/>
            <person name="Alvarado L."/>
            <person name="Arachchi H.M."/>
            <person name="Berlin A.M."/>
            <person name="Chapman S.B."/>
            <person name="Gainer-Dewar J."/>
            <person name="Goldberg J."/>
            <person name="Griggs A."/>
            <person name="Gujja S."/>
            <person name="Hansen M."/>
            <person name="Howarth C."/>
            <person name="Imamovic A."/>
            <person name="Ireland A."/>
            <person name="Larimer J."/>
            <person name="McCowan C."/>
            <person name="Murphy C."/>
            <person name="Pearson M."/>
            <person name="Poon T.W."/>
            <person name="Priest M."/>
            <person name="Roberts A."/>
            <person name="Saif S."/>
            <person name="Shea T."/>
            <person name="Sisk P."/>
            <person name="Sykes S."/>
            <person name="Wortman J."/>
            <person name="Nusbaum C."/>
            <person name="Birren B."/>
        </authorList>
    </citation>
    <scope>NUCLEOTIDE SEQUENCE [LARGE SCALE GENOMIC DNA]</scope>
    <source>
        <strain evidence="5 6">CBS 101466</strain>
    </source>
</reference>
<keyword evidence="6" id="KW-1185">Reference proteome</keyword>
<organism evidence="5 6">
    <name type="scientific">Cyphellophora europaea (strain CBS 101466)</name>
    <name type="common">Phialophora europaea</name>
    <dbReference type="NCBI Taxonomy" id="1220924"/>
    <lineage>
        <taxon>Eukaryota</taxon>
        <taxon>Fungi</taxon>
        <taxon>Dikarya</taxon>
        <taxon>Ascomycota</taxon>
        <taxon>Pezizomycotina</taxon>
        <taxon>Eurotiomycetes</taxon>
        <taxon>Chaetothyriomycetidae</taxon>
        <taxon>Chaetothyriales</taxon>
        <taxon>Cyphellophoraceae</taxon>
        <taxon>Cyphellophora</taxon>
    </lineage>
</organism>
<dbReference type="STRING" id="1220924.W2S3N3"/>
<evidence type="ECO:0000313" key="5">
    <source>
        <dbReference type="EMBL" id="ETN43215.1"/>
    </source>
</evidence>
<protein>
    <recommendedName>
        <fullName evidence="4">Yeast cell wall synthesis Kre9/Knh1-like N-terminal domain-containing protein</fullName>
    </recommendedName>
</protein>
<evidence type="ECO:0000256" key="2">
    <source>
        <dbReference type="SAM" id="MobiDB-lite"/>
    </source>
</evidence>
<evidence type="ECO:0000256" key="1">
    <source>
        <dbReference type="ARBA" id="ARBA00022729"/>
    </source>
</evidence>
<dbReference type="Proteomes" id="UP000030752">
    <property type="component" value="Unassembled WGS sequence"/>
</dbReference>
<feature type="chain" id="PRO_5004824064" description="Yeast cell wall synthesis Kre9/Knh1-like N-terminal domain-containing protein" evidence="3">
    <location>
        <begin position="26"/>
        <end position="251"/>
    </location>
</feature>
<dbReference type="InterPro" id="IPR018466">
    <property type="entry name" value="Kre9/Knh1-like_N"/>
</dbReference>
<dbReference type="HOGENOM" id="CLU_1107075_0_0_1"/>
<dbReference type="GeneID" id="19969713"/>
<dbReference type="AlphaFoldDB" id="W2S3N3"/>
<dbReference type="OrthoDB" id="5316007at2759"/>
<keyword evidence="1 3" id="KW-0732">Signal</keyword>
<evidence type="ECO:0000313" key="6">
    <source>
        <dbReference type="Proteomes" id="UP000030752"/>
    </source>
</evidence>
<evidence type="ECO:0000259" key="4">
    <source>
        <dbReference type="Pfam" id="PF10342"/>
    </source>
</evidence>
<feature type="region of interest" description="Disordered" evidence="2">
    <location>
        <begin position="167"/>
        <end position="227"/>
    </location>
</feature>
<dbReference type="eggNOG" id="ENOG502TGKG">
    <property type="taxonomic scope" value="Eukaryota"/>
</dbReference>
<dbReference type="EMBL" id="KB822718">
    <property type="protein sequence ID" value="ETN43215.1"/>
    <property type="molecule type" value="Genomic_DNA"/>
</dbReference>
<proteinExistence type="predicted"/>
<dbReference type="RefSeq" id="XP_008714951.1">
    <property type="nucleotide sequence ID" value="XM_008716729.1"/>
</dbReference>
<gene>
    <name evidence="5" type="ORF">HMPREF1541_02374</name>
</gene>
<dbReference type="Pfam" id="PF10342">
    <property type="entry name" value="Kre9_KNH"/>
    <property type="match status" value="1"/>
</dbReference>
<dbReference type="VEuPathDB" id="FungiDB:HMPREF1541_02374"/>
<feature type="domain" description="Yeast cell wall synthesis Kre9/Knh1-like N-terminal" evidence="4">
    <location>
        <begin position="30"/>
        <end position="105"/>
    </location>
</feature>
<dbReference type="InParanoid" id="W2S3N3"/>
<evidence type="ECO:0000256" key="3">
    <source>
        <dbReference type="SAM" id="SignalP"/>
    </source>
</evidence>
<feature type="signal peptide" evidence="3">
    <location>
        <begin position="1"/>
        <end position="25"/>
    </location>
</feature>
<name>W2S3N3_CYPE1</name>